<keyword evidence="1" id="KW-0175">Coiled coil</keyword>
<evidence type="ECO:0000256" key="1">
    <source>
        <dbReference type="SAM" id="Coils"/>
    </source>
</evidence>
<dbReference type="OrthoDB" id="10509212at2759"/>
<reference evidence="3" key="2">
    <citation type="submission" date="2019-12" db="EMBL/GenBank/DDBJ databases">
        <title>Genome sequencing and annotation of Brassica cretica.</title>
        <authorList>
            <person name="Studholme D.J."/>
            <person name="Sarris P.F."/>
        </authorList>
    </citation>
    <scope>NUCLEOTIDE SEQUENCE</scope>
    <source>
        <strain evidence="3">PFS-001/15</strain>
        <tissue evidence="3">Leaf</tissue>
    </source>
</reference>
<gene>
    <name evidence="3" type="ORF">F2Q68_00034407</name>
    <name evidence="4" type="ORF">F2Q69_00053199</name>
</gene>
<protein>
    <submittedName>
        <fullName evidence="3">Uncharacterized protein</fullName>
    </submittedName>
</protein>
<dbReference type="EMBL" id="QGKW02001988">
    <property type="protein sequence ID" value="KAF2550841.1"/>
    <property type="molecule type" value="Genomic_DNA"/>
</dbReference>
<evidence type="ECO:0000313" key="3">
    <source>
        <dbReference type="EMBL" id="KAF2550841.1"/>
    </source>
</evidence>
<evidence type="ECO:0000313" key="5">
    <source>
        <dbReference type="Proteomes" id="UP000712281"/>
    </source>
</evidence>
<organism evidence="3 5">
    <name type="scientific">Brassica cretica</name>
    <name type="common">Mustard</name>
    <dbReference type="NCBI Taxonomy" id="69181"/>
    <lineage>
        <taxon>Eukaryota</taxon>
        <taxon>Viridiplantae</taxon>
        <taxon>Streptophyta</taxon>
        <taxon>Embryophyta</taxon>
        <taxon>Tracheophyta</taxon>
        <taxon>Spermatophyta</taxon>
        <taxon>Magnoliopsida</taxon>
        <taxon>eudicotyledons</taxon>
        <taxon>Gunneridae</taxon>
        <taxon>Pentapetalae</taxon>
        <taxon>rosids</taxon>
        <taxon>malvids</taxon>
        <taxon>Brassicales</taxon>
        <taxon>Brassicaceae</taxon>
        <taxon>Brassiceae</taxon>
        <taxon>Brassica</taxon>
    </lineage>
</organism>
<evidence type="ECO:0000313" key="4">
    <source>
        <dbReference type="EMBL" id="KAF3490442.1"/>
    </source>
</evidence>
<feature type="compositionally biased region" description="Basic and acidic residues" evidence="2">
    <location>
        <begin position="238"/>
        <end position="250"/>
    </location>
</feature>
<reference evidence="4" key="1">
    <citation type="submission" date="2019-12" db="EMBL/GenBank/DDBJ databases">
        <title>Genome sequencing and annotation of Brassica cretica.</title>
        <authorList>
            <person name="Studholme D.J."/>
            <person name="Sarris P."/>
        </authorList>
    </citation>
    <scope>NUCLEOTIDE SEQUENCE</scope>
    <source>
        <strain evidence="4">PFS-109/04</strain>
        <tissue evidence="4">Leaf</tissue>
    </source>
</reference>
<evidence type="ECO:0000256" key="2">
    <source>
        <dbReference type="SAM" id="MobiDB-lite"/>
    </source>
</evidence>
<accession>A0A8S9GWG5</accession>
<dbReference type="EMBL" id="QGKX02002183">
    <property type="protein sequence ID" value="KAF3490442.1"/>
    <property type="molecule type" value="Genomic_DNA"/>
</dbReference>
<sequence>MRPTLDVSNLAFPDKFAESVRADTEAAACKNALVMEYETALQKAALDHKKAEETIKIKEAELEMVKKEKLDKSERSCVVAAATRRFEKFWKYITDQDEKEKKRLLHGTALGTLDALSLLETKGLSVPQQLKDLLTTNEAKFREEVEGVSVEAITERDLSPSPPRKDLLLRMNHFGSTFGTVDSASEVAFRSPILRGESSIVAPDSAVASRLTAVVSEGRAVAPGSPVGPVSGVLSQRDPIDDREAQAVDP</sequence>
<comment type="caution">
    <text evidence="3">The sequence shown here is derived from an EMBL/GenBank/DDBJ whole genome shotgun (WGS) entry which is preliminary data.</text>
</comment>
<dbReference type="Proteomes" id="UP000712600">
    <property type="component" value="Unassembled WGS sequence"/>
</dbReference>
<feature type="region of interest" description="Disordered" evidence="2">
    <location>
        <begin position="220"/>
        <end position="250"/>
    </location>
</feature>
<dbReference type="Proteomes" id="UP000712281">
    <property type="component" value="Unassembled WGS sequence"/>
</dbReference>
<name>A0A8S9GWG5_BRACR</name>
<dbReference type="AlphaFoldDB" id="A0A8S9GWG5"/>
<proteinExistence type="predicted"/>
<feature type="coiled-coil region" evidence="1">
    <location>
        <begin position="34"/>
        <end position="70"/>
    </location>
</feature>